<organism evidence="1 2">
    <name type="scientific">Paraglomus occultum</name>
    <dbReference type="NCBI Taxonomy" id="144539"/>
    <lineage>
        <taxon>Eukaryota</taxon>
        <taxon>Fungi</taxon>
        <taxon>Fungi incertae sedis</taxon>
        <taxon>Mucoromycota</taxon>
        <taxon>Glomeromycotina</taxon>
        <taxon>Glomeromycetes</taxon>
        <taxon>Paraglomerales</taxon>
        <taxon>Paraglomeraceae</taxon>
        <taxon>Paraglomus</taxon>
    </lineage>
</organism>
<dbReference type="Gene3D" id="3.40.50.300">
    <property type="entry name" value="P-loop containing nucleotide triphosphate hydrolases"/>
    <property type="match status" value="1"/>
</dbReference>
<evidence type="ECO:0000313" key="1">
    <source>
        <dbReference type="EMBL" id="CAG8657103.1"/>
    </source>
</evidence>
<feature type="non-terminal residue" evidence="1">
    <location>
        <position position="345"/>
    </location>
</feature>
<accession>A0A9N9E3I8</accession>
<dbReference type="InterPro" id="IPR027417">
    <property type="entry name" value="P-loop_NTPase"/>
</dbReference>
<protein>
    <submittedName>
        <fullName evidence="1">3496_t:CDS:1</fullName>
    </submittedName>
</protein>
<sequence length="345" mass="40115">MFQGDEQGYGYEGVNLFDPTICKRIPTIKKLLERLNNMRVLLIRSPPMAGKTSLAQLLEKHLLEEHTGTRVFRISLLWMEDDNPEWTFSDRFRWLMGNTGWRQFVFESSCTDTILIVDEVQKLYKPDKKDSVPLHGGNEFWDVFKDVQQYSKLRIVAFASYGYCGAHDGNVSNVSNVSPFQLSEHNTWGLENMRFMRSEFTDYFERFCEQKLKSLSAPDKDNLRIMNAELIDAELIDAELIDAEDQPQHRKKGTYTVKNTRAVYGLKAMTDDEQRLTDRVLFSPSGINIRSEVIPNKGRLSVAPRLRGFEQLPHKWYMVVMDVMDQAYLPYSHRTKDKISFPSIE</sequence>
<proteinExistence type="predicted"/>
<dbReference type="OrthoDB" id="2440377at2759"/>
<dbReference type="SUPFAM" id="SSF52540">
    <property type="entry name" value="P-loop containing nucleoside triphosphate hydrolases"/>
    <property type="match status" value="1"/>
</dbReference>
<dbReference type="AlphaFoldDB" id="A0A9N9E3I8"/>
<reference evidence="1" key="1">
    <citation type="submission" date="2021-06" db="EMBL/GenBank/DDBJ databases">
        <authorList>
            <person name="Kallberg Y."/>
            <person name="Tangrot J."/>
            <person name="Rosling A."/>
        </authorList>
    </citation>
    <scope>NUCLEOTIDE SEQUENCE</scope>
    <source>
        <strain evidence="1">IA702</strain>
    </source>
</reference>
<keyword evidence="2" id="KW-1185">Reference proteome</keyword>
<name>A0A9N9E3I8_9GLOM</name>
<dbReference type="Proteomes" id="UP000789572">
    <property type="component" value="Unassembled WGS sequence"/>
</dbReference>
<evidence type="ECO:0000313" key="2">
    <source>
        <dbReference type="Proteomes" id="UP000789572"/>
    </source>
</evidence>
<dbReference type="EMBL" id="CAJVPJ010004946">
    <property type="protein sequence ID" value="CAG8657103.1"/>
    <property type="molecule type" value="Genomic_DNA"/>
</dbReference>
<gene>
    <name evidence="1" type="ORF">POCULU_LOCUS10261</name>
</gene>
<comment type="caution">
    <text evidence="1">The sequence shown here is derived from an EMBL/GenBank/DDBJ whole genome shotgun (WGS) entry which is preliminary data.</text>
</comment>